<evidence type="ECO:0000256" key="1">
    <source>
        <dbReference type="SAM" id="SignalP"/>
    </source>
</evidence>
<evidence type="ECO:0008006" key="4">
    <source>
        <dbReference type="Google" id="ProtNLM"/>
    </source>
</evidence>
<reference evidence="2 3" key="1">
    <citation type="submission" date="2016-10" db="EMBL/GenBank/DDBJ databases">
        <authorList>
            <person name="de Groot N.N."/>
        </authorList>
    </citation>
    <scope>NUCLEOTIDE SEQUENCE [LARGE SCALE GENOMIC DNA]</scope>
    <source>
        <strain evidence="2 3">GAS522</strain>
    </source>
</reference>
<sequence>MRTVVLLALVLFGAAPAWAAEEPSGCDKFKWPIERERAALTAPDRAKLSSGGELAALPATGMTLALVAPADARLPTPPERAPKEGTFAGFASIKTAPKAGLYTVSLSSGGWVDVVQDGHFLKPKAFSGATDCDGIRKTMKYELSASPLVLQVSGTKDNSISIAILPTE</sequence>
<organism evidence="2 3">
    <name type="scientific">Bradyrhizobium lablabi</name>
    <dbReference type="NCBI Taxonomy" id="722472"/>
    <lineage>
        <taxon>Bacteria</taxon>
        <taxon>Pseudomonadati</taxon>
        <taxon>Pseudomonadota</taxon>
        <taxon>Alphaproteobacteria</taxon>
        <taxon>Hyphomicrobiales</taxon>
        <taxon>Nitrobacteraceae</taxon>
        <taxon>Bradyrhizobium</taxon>
    </lineage>
</organism>
<feature type="chain" id="PRO_5030031613" description="Homogentisate 1,2-dioxygenase" evidence="1">
    <location>
        <begin position="20"/>
        <end position="168"/>
    </location>
</feature>
<evidence type="ECO:0000313" key="2">
    <source>
        <dbReference type="EMBL" id="SED05753.1"/>
    </source>
</evidence>
<keyword evidence="1" id="KW-0732">Signal</keyword>
<name>A0A1M6Y391_9BRAD</name>
<dbReference type="EMBL" id="FNTI01000001">
    <property type="protein sequence ID" value="SED05753.1"/>
    <property type="molecule type" value="Genomic_DNA"/>
</dbReference>
<proteinExistence type="predicted"/>
<dbReference type="RefSeq" id="WP_074820192.1">
    <property type="nucleotide sequence ID" value="NZ_FNTI01000001.1"/>
</dbReference>
<evidence type="ECO:0000313" key="3">
    <source>
        <dbReference type="Proteomes" id="UP000183208"/>
    </source>
</evidence>
<protein>
    <recommendedName>
        <fullName evidence="4">Homogentisate 1,2-dioxygenase</fullName>
    </recommendedName>
</protein>
<dbReference type="AlphaFoldDB" id="A0A1M6Y391"/>
<accession>A0A1M6Y391</accession>
<feature type="signal peptide" evidence="1">
    <location>
        <begin position="1"/>
        <end position="19"/>
    </location>
</feature>
<dbReference type="Proteomes" id="UP000183208">
    <property type="component" value="Unassembled WGS sequence"/>
</dbReference>
<gene>
    <name evidence="2" type="ORF">SAMN05444171_2999</name>
</gene>
<dbReference type="OrthoDB" id="7376020at2"/>